<reference evidence="1 2" key="1">
    <citation type="submission" date="2020-07" db="EMBL/GenBank/DDBJ databases">
        <title>Pseudogemmobacter sp. nov., isolated from poultry manure in Taiwan.</title>
        <authorList>
            <person name="Lin S.-Y."/>
            <person name="Tang Y.-S."/>
            <person name="Young C.-C."/>
        </authorList>
    </citation>
    <scope>NUCLEOTIDE SEQUENCE [LARGE SCALE GENOMIC DNA]</scope>
    <source>
        <strain evidence="1 2">CC-YST710</strain>
    </source>
</reference>
<accession>A0ABS8CRS0</accession>
<evidence type="ECO:0008006" key="3">
    <source>
        <dbReference type="Google" id="ProtNLM"/>
    </source>
</evidence>
<organism evidence="1 2">
    <name type="scientific">Pseudogemmobacter faecipullorum</name>
    <dbReference type="NCBI Taxonomy" id="2755041"/>
    <lineage>
        <taxon>Bacteria</taxon>
        <taxon>Pseudomonadati</taxon>
        <taxon>Pseudomonadota</taxon>
        <taxon>Alphaproteobacteria</taxon>
        <taxon>Rhodobacterales</taxon>
        <taxon>Paracoccaceae</taxon>
        <taxon>Pseudogemmobacter</taxon>
    </lineage>
</organism>
<proteinExistence type="predicted"/>
<evidence type="ECO:0000313" key="1">
    <source>
        <dbReference type="EMBL" id="MCB5412083.1"/>
    </source>
</evidence>
<sequence>MHKFASVTLHPSLPDQSYQTDAARLWGVPQEHVYTDDVRGIAKTTNWGGKLGQRQELIAALKLVRGEPAAVFFATPLCVGFTPRHAVETFSEIWECRAGLFVYSMAQLFEPWDGVEALIEQIERDKKAAAQRAWRAKQGGSKIV</sequence>
<gene>
    <name evidence="1" type="ORF">H0485_19065</name>
</gene>
<evidence type="ECO:0000313" key="2">
    <source>
        <dbReference type="Proteomes" id="UP001198571"/>
    </source>
</evidence>
<dbReference type="EMBL" id="JACDXX010000028">
    <property type="protein sequence ID" value="MCB5412083.1"/>
    <property type="molecule type" value="Genomic_DNA"/>
</dbReference>
<dbReference type="RefSeq" id="WP_226937511.1">
    <property type="nucleotide sequence ID" value="NZ_JACDXX010000028.1"/>
</dbReference>
<protein>
    <recommendedName>
        <fullName evidence="3">Resolvase/invertase-type recombinase catalytic domain-containing protein</fullName>
    </recommendedName>
</protein>
<name>A0ABS8CRS0_9RHOB</name>
<keyword evidence="2" id="KW-1185">Reference proteome</keyword>
<dbReference type="Proteomes" id="UP001198571">
    <property type="component" value="Unassembled WGS sequence"/>
</dbReference>
<comment type="caution">
    <text evidence="1">The sequence shown here is derived from an EMBL/GenBank/DDBJ whole genome shotgun (WGS) entry which is preliminary data.</text>
</comment>